<dbReference type="REBASE" id="422360">
    <property type="entry name" value="M.Cup12264ORF622P"/>
</dbReference>
<dbReference type="GO" id="GO:0008168">
    <property type="term" value="F:methyltransferase activity"/>
    <property type="evidence" value="ECO:0007669"/>
    <property type="project" value="UniProtKB-KW"/>
</dbReference>
<reference evidence="1 2" key="1">
    <citation type="submission" date="2018-06" db="EMBL/GenBank/DDBJ databases">
        <authorList>
            <consortium name="Pathogen Informatics"/>
            <person name="Doyle S."/>
        </authorList>
    </citation>
    <scope>NUCLEOTIDE SEQUENCE [LARGE SCALE GENOMIC DNA]</scope>
    <source>
        <strain evidence="1 2">NCTC12264</strain>
    </source>
</reference>
<dbReference type="SUPFAM" id="SSF53335">
    <property type="entry name" value="S-adenosyl-L-methionine-dependent methyltransferases"/>
    <property type="match status" value="2"/>
</dbReference>
<evidence type="ECO:0000313" key="2">
    <source>
        <dbReference type="Proteomes" id="UP000254161"/>
    </source>
</evidence>
<dbReference type="GO" id="GO:0032259">
    <property type="term" value="P:methylation"/>
    <property type="evidence" value="ECO:0007669"/>
    <property type="project" value="UniProtKB-KW"/>
</dbReference>
<organism evidence="1 2">
    <name type="scientific">Campylobacter upsaliensis</name>
    <dbReference type="NCBI Taxonomy" id="28080"/>
    <lineage>
        <taxon>Bacteria</taxon>
        <taxon>Pseudomonadati</taxon>
        <taxon>Campylobacterota</taxon>
        <taxon>Epsilonproteobacteria</taxon>
        <taxon>Campylobacterales</taxon>
        <taxon>Campylobacteraceae</taxon>
        <taxon>Campylobacter</taxon>
    </lineage>
</organism>
<dbReference type="RefSeq" id="WP_115629464.1">
    <property type="nucleotide sequence ID" value="NZ_UFUZ01000001.1"/>
</dbReference>
<dbReference type="Proteomes" id="UP000254161">
    <property type="component" value="Unassembled WGS sequence"/>
</dbReference>
<keyword evidence="1" id="KW-0489">Methyltransferase</keyword>
<proteinExistence type="predicted"/>
<accession>A0A381EI33</accession>
<name>A0A381EI33_CAMUP</name>
<evidence type="ECO:0000313" key="1">
    <source>
        <dbReference type="EMBL" id="SUX26397.1"/>
    </source>
</evidence>
<dbReference type="AlphaFoldDB" id="A0A381EI33"/>
<dbReference type="Gene3D" id="3.40.50.150">
    <property type="entry name" value="Vaccinia Virus protein VP39"/>
    <property type="match status" value="2"/>
</dbReference>
<dbReference type="EMBL" id="UFUZ01000001">
    <property type="protein sequence ID" value="SUX26397.1"/>
    <property type="molecule type" value="Genomic_DNA"/>
</dbReference>
<protein>
    <submittedName>
        <fullName evidence="1">RNA methylase family UPF0020</fullName>
    </submittedName>
</protein>
<gene>
    <name evidence="1" type="ORF">NCTC12264_00622</name>
</gene>
<sequence>MTLAIQESIQTIYNPKYDFLGQSYASMYPNLHKYPATMLPQIGYELLKEFKAKKTALLDPYCGSGSSFISGLEYGIKHFVGFDLNPLAILISKAKLNYIERESLLREKAKLLENMVKIIEVKKANITNIDFWIEKQAQVDLALIFHHLNNIKEQNIKNLFLLAFSETLREVSYTRNNEFKLFRMKDYENYKPNTHKIFKEKLDSLIDDYLSFYQHKIKNITHNITNSSFTNATEKFDTILTSPPYGDSKTTVAYGQFSTFINEYMGVKNARKLDSQLLGGKKSKELYNKGVMQEYIQEIAKIDSKRALEVSSYYADLEQSILKLINILNIGAKVFFVVGNRQVKKIQLPTDKFIAEIFSNNGFKYLTTIKRKISNKAMPLKNSPTNKAGILSSTMNEEWIVVCEKS</sequence>
<keyword evidence="1" id="KW-0808">Transferase</keyword>
<dbReference type="InterPro" id="IPR029063">
    <property type="entry name" value="SAM-dependent_MTases_sf"/>
</dbReference>